<dbReference type="CDD" id="cd09107">
    <property type="entry name" value="PLDc_vPLD3_4_5_like_2"/>
    <property type="match status" value="1"/>
</dbReference>
<dbReference type="InterPro" id="IPR050874">
    <property type="entry name" value="Diverse_PLD-related"/>
</dbReference>
<evidence type="ECO:0000256" key="1">
    <source>
        <dbReference type="ARBA" id="ARBA00008664"/>
    </source>
</evidence>
<evidence type="ECO:0000313" key="4">
    <source>
        <dbReference type="EMBL" id="CAD5216757.1"/>
    </source>
</evidence>
<dbReference type="InterPro" id="IPR032803">
    <property type="entry name" value="PLDc_3"/>
</dbReference>
<keyword evidence="5" id="KW-1185">Reference proteome</keyword>
<dbReference type="PANTHER" id="PTHR10185">
    <property type="entry name" value="PHOSPHOLIPASE D - RELATED"/>
    <property type="match status" value="1"/>
</dbReference>
<dbReference type="CDD" id="cd09106">
    <property type="entry name" value="PLDc_vPLD3_4_5_like_1"/>
    <property type="match status" value="1"/>
</dbReference>
<name>A0A811KNV6_9BILA</name>
<evidence type="ECO:0000259" key="3">
    <source>
        <dbReference type="PROSITE" id="PS50035"/>
    </source>
</evidence>
<evidence type="ECO:0000313" key="5">
    <source>
        <dbReference type="Proteomes" id="UP000614601"/>
    </source>
</evidence>
<dbReference type="SUPFAM" id="SSF56024">
    <property type="entry name" value="Phospholipase D/nuclease"/>
    <property type="match status" value="2"/>
</dbReference>
<evidence type="ECO:0000256" key="2">
    <source>
        <dbReference type="SAM" id="Phobius"/>
    </source>
</evidence>
<gene>
    <name evidence="4" type="ORF">BOKJ2_LOCUS6747</name>
</gene>
<keyword evidence="2" id="KW-0812">Transmembrane</keyword>
<comment type="caution">
    <text evidence="4">The sequence shown here is derived from an EMBL/GenBank/DDBJ whole genome shotgun (WGS) entry which is preliminary data.</text>
</comment>
<feature type="transmembrane region" description="Helical" evidence="2">
    <location>
        <begin position="29"/>
        <end position="49"/>
    </location>
</feature>
<dbReference type="PANTHER" id="PTHR10185:SF25">
    <property type="entry name" value="PLD PHOSPHODIESTERASE DOMAIN-CONTAINING PROTEIN"/>
    <property type="match status" value="1"/>
</dbReference>
<dbReference type="EMBL" id="CAJFCW020000003">
    <property type="protein sequence ID" value="CAG9106566.1"/>
    <property type="molecule type" value="Genomic_DNA"/>
</dbReference>
<protein>
    <recommendedName>
        <fullName evidence="3">PLD phosphodiesterase domain-containing protein</fullName>
    </recommendedName>
</protein>
<dbReference type="Pfam" id="PF13918">
    <property type="entry name" value="PLDc_3"/>
    <property type="match status" value="1"/>
</dbReference>
<feature type="domain" description="PLD phosphodiesterase" evidence="3">
    <location>
        <begin position="410"/>
        <end position="436"/>
    </location>
</feature>
<dbReference type="EMBL" id="CAJFDH010000003">
    <property type="protein sequence ID" value="CAD5216757.1"/>
    <property type="molecule type" value="Genomic_DNA"/>
</dbReference>
<dbReference type="GO" id="GO:0003824">
    <property type="term" value="F:catalytic activity"/>
    <property type="evidence" value="ECO:0007669"/>
    <property type="project" value="InterPro"/>
</dbReference>
<dbReference type="Proteomes" id="UP000783686">
    <property type="component" value="Unassembled WGS sequence"/>
</dbReference>
<accession>A0A811KNV6</accession>
<organism evidence="4 5">
    <name type="scientific">Bursaphelenchus okinawaensis</name>
    <dbReference type="NCBI Taxonomy" id="465554"/>
    <lineage>
        <taxon>Eukaryota</taxon>
        <taxon>Metazoa</taxon>
        <taxon>Ecdysozoa</taxon>
        <taxon>Nematoda</taxon>
        <taxon>Chromadorea</taxon>
        <taxon>Rhabditida</taxon>
        <taxon>Tylenchina</taxon>
        <taxon>Tylenchomorpha</taxon>
        <taxon>Aphelenchoidea</taxon>
        <taxon>Aphelenchoididae</taxon>
        <taxon>Bursaphelenchus</taxon>
    </lineage>
</organism>
<dbReference type="SMART" id="SM00155">
    <property type="entry name" value="PLDc"/>
    <property type="match status" value="2"/>
</dbReference>
<dbReference type="OrthoDB" id="1923775at2759"/>
<reference evidence="4" key="1">
    <citation type="submission" date="2020-09" db="EMBL/GenBank/DDBJ databases">
        <authorList>
            <person name="Kikuchi T."/>
        </authorList>
    </citation>
    <scope>NUCLEOTIDE SEQUENCE</scope>
    <source>
        <strain evidence="4">SH1</strain>
    </source>
</reference>
<dbReference type="AlphaFoldDB" id="A0A811KNV6"/>
<dbReference type="Proteomes" id="UP000614601">
    <property type="component" value="Unassembled WGS sequence"/>
</dbReference>
<keyword evidence="2" id="KW-0472">Membrane</keyword>
<dbReference type="Gene3D" id="3.30.870.10">
    <property type="entry name" value="Endonuclease Chain A"/>
    <property type="match status" value="2"/>
</dbReference>
<sequence length="506" mass="57495">MPSEADKRYGLQSKQEYKRFTDDEHDQKGSASILAITLLIVIVSALVAYHDKWKTEQIPEPCPQYDDTQTEQCYYTCSIELVETVPQNLTVSSDRVKSTFDAWNELISESKNSLDIAAYKSSLRGKHVLGVLTQDFSVEGDLIFEELKHAGNRNVNIKIVENAPSKDKGDNEDARSLHKSGVAALRKLNLQRLYNSGTMHSKFLISDEKSFYLGSANLDWRSLSQKMEMGVLVKDCPCLAKELRHSFEQYWLAANVESVSGMKKAIKRPSPHIYNMKKPLKIQYDGADSEVYIATSPKLMNAPERTWDLDALVATIDNAKTRVHIHVMDYFPMFLYSNNNQFWPVLDNALRAAVIRGVDVKIIAAALHFPKRGLRFLKSLELMNEVGKGKVQIRIFKVPTPAHMQSVIRRERRTHKKFVVTDDSVVVGTSNWSGDYFEGYGTGAAIVIKQRVGNQPMVDKMRRIFNRDWNSEAAHPLHEYVSGCIDKTAKVDFCEYEKDKSLLIES</sequence>
<comment type="similarity">
    <text evidence="1">Belongs to the phospholipase D family.</text>
</comment>
<proteinExistence type="inferred from homology"/>
<feature type="domain" description="PLD phosphodiesterase" evidence="3">
    <location>
        <begin position="195"/>
        <end position="222"/>
    </location>
</feature>
<dbReference type="InterPro" id="IPR001736">
    <property type="entry name" value="PLipase_D/transphosphatidylase"/>
</dbReference>
<dbReference type="PROSITE" id="PS50035">
    <property type="entry name" value="PLD"/>
    <property type="match status" value="2"/>
</dbReference>
<keyword evidence="2" id="KW-1133">Transmembrane helix</keyword>